<dbReference type="AlphaFoldDB" id="A0A9Q1I666"/>
<organism evidence="2 3">
    <name type="scientific">Conger conger</name>
    <name type="common">Conger eel</name>
    <name type="synonym">Muraena conger</name>
    <dbReference type="NCBI Taxonomy" id="82655"/>
    <lineage>
        <taxon>Eukaryota</taxon>
        <taxon>Metazoa</taxon>
        <taxon>Chordata</taxon>
        <taxon>Craniata</taxon>
        <taxon>Vertebrata</taxon>
        <taxon>Euteleostomi</taxon>
        <taxon>Actinopterygii</taxon>
        <taxon>Neopterygii</taxon>
        <taxon>Teleostei</taxon>
        <taxon>Anguilliformes</taxon>
        <taxon>Congridae</taxon>
        <taxon>Conger</taxon>
    </lineage>
</organism>
<accession>A0A9Q1I666</accession>
<protein>
    <submittedName>
        <fullName evidence="2">Uncharacterized protein</fullName>
    </submittedName>
</protein>
<dbReference type="InterPro" id="IPR011029">
    <property type="entry name" value="DEATH-like_dom_sf"/>
</dbReference>
<dbReference type="Proteomes" id="UP001152803">
    <property type="component" value="Unassembled WGS sequence"/>
</dbReference>
<keyword evidence="3" id="KW-1185">Reference proteome</keyword>
<proteinExistence type="predicted"/>
<feature type="region of interest" description="Disordered" evidence="1">
    <location>
        <begin position="34"/>
        <end position="113"/>
    </location>
</feature>
<reference evidence="2" key="1">
    <citation type="journal article" date="2023" name="Science">
        <title>Genome structures resolve the early diversification of teleost fishes.</title>
        <authorList>
            <person name="Parey E."/>
            <person name="Louis A."/>
            <person name="Montfort J."/>
            <person name="Bouchez O."/>
            <person name="Roques C."/>
            <person name="Iampietro C."/>
            <person name="Lluch J."/>
            <person name="Castinel A."/>
            <person name="Donnadieu C."/>
            <person name="Desvignes T."/>
            <person name="Floi Bucao C."/>
            <person name="Jouanno E."/>
            <person name="Wen M."/>
            <person name="Mejri S."/>
            <person name="Dirks R."/>
            <person name="Jansen H."/>
            <person name="Henkel C."/>
            <person name="Chen W.J."/>
            <person name="Zahm M."/>
            <person name="Cabau C."/>
            <person name="Klopp C."/>
            <person name="Thompson A.W."/>
            <person name="Robinson-Rechavi M."/>
            <person name="Braasch I."/>
            <person name="Lecointre G."/>
            <person name="Bobe J."/>
            <person name="Postlethwait J.H."/>
            <person name="Berthelot C."/>
            <person name="Roest Crollius H."/>
            <person name="Guiguen Y."/>
        </authorList>
    </citation>
    <scope>NUCLEOTIDE SEQUENCE</scope>
    <source>
        <strain evidence="2">Concon-B</strain>
    </source>
</reference>
<dbReference type="EMBL" id="JAFJMO010000002">
    <property type="protein sequence ID" value="KAJ8283138.1"/>
    <property type="molecule type" value="Genomic_DNA"/>
</dbReference>
<comment type="caution">
    <text evidence="2">The sequence shown here is derived from an EMBL/GenBank/DDBJ whole genome shotgun (WGS) entry which is preliminary data.</text>
</comment>
<gene>
    <name evidence="2" type="ORF">COCON_G00019880</name>
</gene>
<evidence type="ECO:0000313" key="3">
    <source>
        <dbReference type="Proteomes" id="UP001152803"/>
    </source>
</evidence>
<evidence type="ECO:0000313" key="2">
    <source>
        <dbReference type="EMBL" id="KAJ8283138.1"/>
    </source>
</evidence>
<name>A0A9Q1I666_CONCO</name>
<dbReference type="OrthoDB" id="10550463at2759"/>
<evidence type="ECO:0000256" key="1">
    <source>
        <dbReference type="SAM" id="MobiDB-lite"/>
    </source>
</evidence>
<feature type="compositionally biased region" description="Polar residues" evidence="1">
    <location>
        <begin position="73"/>
        <end position="94"/>
    </location>
</feature>
<dbReference type="Gene3D" id="1.10.533.10">
    <property type="entry name" value="Death Domain, Fas"/>
    <property type="match status" value="1"/>
</dbReference>
<sequence>MKSSYGNKMVQVTLEILKKISRNDLVERLESGAEVRRQTVRKRSGEDLSSAAAAGDYSPERKRERSLNAEPVSETQQGGAQQSLTVDAPLSSNHQDLDTEKNQCAQHIKPWRL</sequence>
<feature type="compositionally biased region" description="Basic and acidic residues" evidence="1">
    <location>
        <begin position="58"/>
        <end position="67"/>
    </location>
</feature>